<feature type="transmembrane region" description="Helical" evidence="1">
    <location>
        <begin position="188"/>
        <end position="207"/>
    </location>
</feature>
<evidence type="ECO:0000256" key="1">
    <source>
        <dbReference type="SAM" id="Phobius"/>
    </source>
</evidence>
<evidence type="ECO:0000259" key="2">
    <source>
        <dbReference type="Pfam" id="PF00892"/>
    </source>
</evidence>
<keyword evidence="4" id="KW-1185">Reference proteome</keyword>
<feature type="transmembrane region" description="Helical" evidence="1">
    <location>
        <begin position="213"/>
        <end position="232"/>
    </location>
</feature>
<dbReference type="OrthoDB" id="9812899at2"/>
<dbReference type="InterPro" id="IPR037185">
    <property type="entry name" value="EmrE-like"/>
</dbReference>
<feature type="transmembrane region" description="Helical" evidence="1">
    <location>
        <begin position="157"/>
        <end position="176"/>
    </location>
</feature>
<dbReference type="PANTHER" id="PTHR22911">
    <property type="entry name" value="ACYL-MALONYL CONDENSING ENZYME-RELATED"/>
    <property type="match status" value="1"/>
</dbReference>
<feature type="transmembrane region" description="Helical" evidence="1">
    <location>
        <begin position="135"/>
        <end position="151"/>
    </location>
</feature>
<dbReference type="SUPFAM" id="SSF103481">
    <property type="entry name" value="Multidrug resistance efflux transporter EmrE"/>
    <property type="match status" value="2"/>
</dbReference>
<dbReference type="InterPro" id="IPR000620">
    <property type="entry name" value="EamA_dom"/>
</dbReference>
<proteinExistence type="predicted"/>
<comment type="caution">
    <text evidence="3">The sequence shown here is derived from an EMBL/GenBank/DDBJ whole genome shotgun (WGS) entry which is preliminary data.</text>
</comment>
<feature type="domain" description="EamA" evidence="2">
    <location>
        <begin position="158"/>
        <end position="286"/>
    </location>
</feature>
<accession>A0A5C8PD22</accession>
<feature type="domain" description="EamA" evidence="2">
    <location>
        <begin position="18"/>
        <end position="149"/>
    </location>
</feature>
<dbReference type="AlphaFoldDB" id="A0A5C8PD22"/>
<keyword evidence="1" id="KW-0472">Membrane</keyword>
<dbReference type="RefSeq" id="WP_147850563.1">
    <property type="nucleotide sequence ID" value="NZ_VDUZ01000041.1"/>
</dbReference>
<evidence type="ECO:0000313" key="3">
    <source>
        <dbReference type="EMBL" id="TXL71651.1"/>
    </source>
</evidence>
<dbReference type="GO" id="GO:0016020">
    <property type="term" value="C:membrane"/>
    <property type="evidence" value="ECO:0007669"/>
    <property type="project" value="InterPro"/>
</dbReference>
<name>A0A5C8PD22_9HYPH</name>
<gene>
    <name evidence="3" type="ORF">FHP25_29385</name>
</gene>
<feature type="transmembrane region" description="Helical" evidence="1">
    <location>
        <begin position="103"/>
        <end position="126"/>
    </location>
</feature>
<evidence type="ECO:0000313" key="4">
    <source>
        <dbReference type="Proteomes" id="UP000321638"/>
    </source>
</evidence>
<sequence>MPEPASAAGSRPASATLIGMALWVAATICETAMVGCVRIVSQDLHPLQVVFLRMFCGLVVLAPWLLRLGAAGLRTTVFRLHALRSGLQVMAMTMWFASVPLVILADIAALSFLAPLFATAGAMLLLGERVGWRRGLALLIGFSGVLVIVRPGSSFNIGWGLLILAAVFWASALLVIKRMASSETSPCMTAWATILITPVLLIPAVFVWRDPSWTQWALMLAAGLAGTTTHLLMGQSFRYAEASAVMPMDFARMLWITLLGYMLFDETPTWHVWVGGALIFAAATYVTLREARLARRR</sequence>
<dbReference type="Proteomes" id="UP000321638">
    <property type="component" value="Unassembled WGS sequence"/>
</dbReference>
<dbReference type="Pfam" id="PF00892">
    <property type="entry name" value="EamA"/>
    <property type="match status" value="2"/>
</dbReference>
<keyword evidence="1" id="KW-1133">Transmembrane helix</keyword>
<feature type="transmembrane region" description="Helical" evidence="1">
    <location>
        <begin position="270"/>
        <end position="288"/>
    </location>
</feature>
<protein>
    <submittedName>
        <fullName evidence="3">DMT family transporter</fullName>
    </submittedName>
</protein>
<keyword evidence="1" id="KW-0812">Transmembrane</keyword>
<dbReference type="PANTHER" id="PTHR22911:SF103">
    <property type="entry name" value="BLR2811 PROTEIN"/>
    <property type="match status" value="1"/>
</dbReference>
<reference evidence="3 4" key="1">
    <citation type="submission" date="2019-06" db="EMBL/GenBank/DDBJ databases">
        <title>New taxonomy in bacterial strain CC-CFT640, isolated from vineyard.</title>
        <authorList>
            <person name="Lin S.-Y."/>
            <person name="Tsai C.-F."/>
            <person name="Young C.-C."/>
        </authorList>
    </citation>
    <scope>NUCLEOTIDE SEQUENCE [LARGE SCALE GENOMIC DNA]</scope>
    <source>
        <strain evidence="3 4">CC-CFT640</strain>
    </source>
</reference>
<dbReference type="EMBL" id="VDUZ01000041">
    <property type="protein sequence ID" value="TXL71651.1"/>
    <property type="molecule type" value="Genomic_DNA"/>
</dbReference>
<feature type="transmembrane region" description="Helical" evidence="1">
    <location>
        <begin position="21"/>
        <end position="41"/>
    </location>
</feature>
<feature type="transmembrane region" description="Helical" evidence="1">
    <location>
        <begin position="244"/>
        <end position="264"/>
    </location>
</feature>
<organism evidence="3 4">
    <name type="scientific">Vineibacter terrae</name>
    <dbReference type="NCBI Taxonomy" id="2586908"/>
    <lineage>
        <taxon>Bacteria</taxon>
        <taxon>Pseudomonadati</taxon>
        <taxon>Pseudomonadota</taxon>
        <taxon>Alphaproteobacteria</taxon>
        <taxon>Hyphomicrobiales</taxon>
        <taxon>Vineibacter</taxon>
    </lineage>
</organism>
<feature type="transmembrane region" description="Helical" evidence="1">
    <location>
        <begin position="47"/>
        <end position="66"/>
    </location>
</feature>